<comment type="similarity">
    <text evidence="7 10">Belongs to the archaeal rpoM/eukaryotic RPA12/RPB9/RPC11 RNA polymerase family.</text>
</comment>
<feature type="binding site" evidence="8">
    <location>
        <position position="25"/>
    </location>
    <ligand>
        <name>Zn(2+)</name>
        <dbReference type="ChEBI" id="CHEBI:29105"/>
        <label>1</label>
    </ligand>
</feature>
<evidence type="ECO:0000313" key="13">
    <source>
        <dbReference type="WBParaSite" id="ACRNAN_Path_411.g1565.t1"/>
    </source>
</evidence>
<dbReference type="InterPro" id="IPR001222">
    <property type="entry name" value="Znf_TFIIS"/>
</dbReference>
<evidence type="ECO:0000256" key="9">
    <source>
        <dbReference type="PIRSR" id="PIRSR005586-2"/>
    </source>
</evidence>
<evidence type="ECO:0000256" key="4">
    <source>
        <dbReference type="ARBA" id="ARBA00022771"/>
    </source>
</evidence>
<dbReference type="GO" id="GO:0006386">
    <property type="term" value="P:termination of RNA polymerase III transcription"/>
    <property type="evidence" value="ECO:0007669"/>
    <property type="project" value="TreeGrafter"/>
</dbReference>
<comment type="subcellular location">
    <subcellularLocation>
        <location evidence="1 7">Nucleus</location>
    </subcellularLocation>
</comment>
<keyword evidence="2 7" id="KW-0240">DNA-directed RNA polymerase</keyword>
<dbReference type="PROSITE" id="PS51133">
    <property type="entry name" value="ZF_TFIIS_2"/>
    <property type="match status" value="1"/>
</dbReference>
<dbReference type="FunFam" id="2.20.25.10:FF:000051">
    <property type="entry name" value="DNA-directed RNA polymerase subunit"/>
    <property type="match status" value="1"/>
</dbReference>
<feature type="binding site" evidence="8">
    <location>
        <position position="102"/>
    </location>
    <ligand>
        <name>Zn(2+)</name>
        <dbReference type="ChEBI" id="CHEBI:29105"/>
        <label>2</label>
    </ligand>
</feature>
<dbReference type="GO" id="GO:0008270">
    <property type="term" value="F:zinc ion binding"/>
    <property type="evidence" value="ECO:0007669"/>
    <property type="project" value="UniProtKB-KW"/>
</dbReference>
<evidence type="ECO:0000256" key="1">
    <source>
        <dbReference type="ARBA" id="ARBA00004123"/>
    </source>
</evidence>
<dbReference type="GO" id="GO:0005666">
    <property type="term" value="C:RNA polymerase III complex"/>
    <property type="evidence" value="ECO:0007669"/>
    <property type="project" value="TreeGrafter"/>
</dbReference>
<keyword evidence="3 8" id="KW-0479">Metal-binding</keyword>
<accession>A0A914C6P6</accession>
<evidence type="ECO:0000256" key="10">
    <source>
        <dbReference type="RuleBase" id="RU003474"/>
    </source>
</evidence>
<evidence type="ECO:0000259" key="11">
    <source>
        <dbReference type="PROSITE" id="PS51133"/>
    </source>
</evidence>
<dbReference type="PROSITE" id="PS00466">
    <property type="entry name" value="ZF_TFIIS_1"/>
    <property type="match status" value="1"/>
</dbReference>
<dbReference type="InterPro" id="IPR034014">
    <property type="entry name" value="Zn_ribbon_RPC11_C"/>
</dbReference>
<sequence>MLLFCSVCGTSLSVEEGSASLEFKCQGCGYTLPISKPVTSRVYPRLKDLDEVLGGPSAWENAQVTEERCPRCSHNKAYFMQLQTRSADEPMTIFYRCQNSKCAHRWKE</sequence>
<feature type="binding site" evidence="8">
    <location>
        <position position="97"/>
    </location>
    <ligand>
        <name>Zn(2+)</name>
        <dbReference type="ChEBI" id="CHEBI:29105"/>
        <label>2</label>
    </ligand>
</feature>
<protein>
    <recommendedName>
        <fullName evidence="7">DNA-directed RNA polymerase subunit</fullName>
    </recommendedName>
</protein>
<keyword evidence="7 10" id="KW-0804">Transcription</keyword>
<dbReference type="Pfam" id="PF01096">
    <property type="entry name" value="Zn_ribbon_TFIIS"/>
    <property type="match status" value="1"/>
</dbReference>
<dbReference type="AlphaFoldDB" id="A0A914C6P6"/>
<evidence type="ECO:0000256" key="3">
    <source>
        <dbReference type="ARBA" id="ARBA00022723"/>
    </source>
</evidence>
<keyword evidence="4 9" id="KW-0863">Zinc-finger</keyword>
<dbReference type="InterPro" id="IPR001529">
    <property type="entry name" value="Zn_ribbon_RPB9"/>
</dbReference>
<evidence type="ECO:0000256" key="5">
    <source>
        <dbReference type="ARBA" id="ARBA00022833"/>
    </source>
</evidence>
<keyword evidence="5 8" id="KW-0862">Zinc</keyword>
<evidence type="ECO:0000256" key="8">
    <source>
        <dbReference type="PIRSR" id="PIRSR005586-1"/>
    </source>
</evidence>
<feature type="binding site" evidence="8">
    <location>
        <position position="8"/>
    </location>
    <ligand>
        <name>Zn(2+)</name>
        <dbReference type="ChEBI" id="CHEBI:29105"/>
        <label>1</label>
    </ligand>
</feature>
<dbReference type="Proteomes" id="UP000887540">
    <property type="component" value="Unplaced"/>
</dbReference>
<evidence type="ECO:0000256" key="2">
    <source>
        <dbReference type="ARBA" id="ARBA00022478"/>
    </source>
</evidence>
<name>A0A914C6P6_9BILA</name>
<dbReference type="Gene3D" id="2.20.25.10">
    <property type="match status" value="1"/>
</dbReference>
<comment type="function">
    <text evidence="7">DNA-dependent RNA polymerase catalyzes the transcription of DNA into RNA using the four ribonucleoside triphosphates as substrates.</text>
</comment>
<dbReference type="WBParaSite" id="ACRNAN_Path_411.g1565.t1">
    <property type="protein sequence ID" value="ACRNAN_Path_411.g1565.t1"/>
    <property type="gene ID" value="ACRNAN_Path_411.g1565"/>
</dbReference>
<dbReference type="InterPro" id="IPR012164">
    <property type="entry name" value="Rpa12/Rpb9/Rpc10/TFS"/>
</dbReference>
<dbReference type="GO" id="GO:0003899">
    <property type="term" value="F:DNA-directed RNA polymerase activity"/>
    <property type="evidence" value="ECO:0007669"/>
    <property type="project" value="InterPro"/>
</dbReference>
<evidence type="ECO:0000256" key="6">
    <source>
        <dbReference type="ARBA" id="ARBA00023242"/>
    </source>
</evidence>
<dbReference type="GO" id="GO:0003676">
    <property type="term" value="F:nucleic acid binding"/>
    <property type="evidence" value="ECO:0007669"/>
    <property type="project" value="InterPro"/>
</dbReference>
<feature type="zinc finger region" description="C4-type" evidence="9">
    <location>
        <begin position="5"/>
        <end position="28"/>
    </location>
</feature>
<feature type="binding site" evidence="8">
    <location>
        <position position="5"/>
    </location>
    <ligand>
        <name>Zn(2+)</name>
        <dbReference type="ChEBI" id="CHEBI:29105"/>
        <label>1</label>
    </ligand>
</feature>
<feature type="binding site" evidence="8">
    <location>
        <position position="72"/>
    </location>
    <ligand>
        <name>Zn(2+)</name>
        <dbReference type="ChEBI" id="CHEBI:29105"/>
        <label>2</label>
    </ligand>
</feature>
<reference evidence="13" key="1">
    <citation type="submission" date="2022-11" db="UniProtKB">
        <authorList>
            <consortium name="WormBaseParasite"/>
        </authorList>
    </citation>
    <scope>IDENTIFICATION</scope>
</reference>
<dbReference type="SMART" id="SM00440">
    <property type="entry name" value="ZnF_C2C2"/>
    <property type="match status" value="1"/>
</dbReference>
<keyword evidence="12" id="KW-1185">Reference proteome</keyword>
<organism evidence="12 13">
    <name type="scientific">Acrobeloides nanus</name>
    <dbReference type="NCBI Taxonomy" id="290746"/>
    <lineage>
        <taxon>Eukaryota</taxon>
        <taxon>Metazoa</taxon>
        <taxon>Ecdysozoa</taxon>
        <taxon>Nematoda</taxon>
        <taxon>Chromadorea</taxon>
        <taxon>Rhabditida</taxon>
        <taxon>Tylenchina</taxon>
        <taxon>Cephalobomorpha</taxon>
        <taxon>Cephaloboidea</taxon>
        <taxon>Cephalobidae</taxon>
        <taxon>Acrobeloides</taxon>
    </lineage>
</organism>
<dbReference type="PIRSF" id="PIRSF005586">
    <property type="entry name" value="RNApol_RpoM"/>
    <property type="match status" value="1"/>
</dbReference>
<dbReference type="SUPFAM" id="SSF57783">
    <property type="entry name" value="Zinc beta-ribbon"/>
    <property type="match status" value="1"/>
</dbReference>
<dbReference type="PANTHER" id="PTHR11239:SF12">
    <property type="entry name" value="DNA-DIRECTED RNA POLYMERASE III SUBUNIT RPC10"/>
    <property type="match status" value="1"/>
</dbReference>
<feature type="domain" description="TFIIS-type" evidence="11">
    <location>
        <begin position="65"/>
        <end position="107"/>
    </location>
</feature>
<evidence type="ECO:0000256" key="7">
    <source>
        <dbReference type="PIRNR" id="PIRNR005586"/>
    </source>
</evidence>
<feature type="binding site" evidence="8">
    <location>
        <position position="28"/>
    </location>
    <ligand>
        <name>Zn(2+)</name>
        <dbReference type="ChEBI" id="CHEBI:29105"/>
        <label>1</label>
    </ligand>
</feature>
<dbReference type="CDD" id="cd10509">
    <property type="entry name" value="Zn-ribbon_RPC11"/>
    <property type="match status" value="1"/>
</dbReference>
<feature type="binding site" evidence="8">
    <location>
        <position position="69"/>
    </location>
    <ligand>
        <name>Zn(2+)</name>
        <dbReference type="ChEBI" id="CHEBI:29105"/>
        <label>2</label>
    </ligand>
</feature>
<dbReference type="SMART" id="SM00661">
    <property type="entry name" value="RPOL9"/>
    <property type="match status" value="1"/>
</dbReference>
<evidence type="ECO:0000313" key="12">
    <source>
        <dbReference type="Proteomes" id="UP000887540"/>
    </source>
</evidence>
<proteinExistence type="inferred from homology"/>
<keyword evidence="6 7" id="KW-0539">Nucleus</keyword>
<dbReference type="PANTHER" id="PTHR11239">
    <property type="entry name" value="DNA-DIRECTED RNA POLYMERASE"/>
    <property type="match status" value="1"/>
</dbReference>